<feature type="transmembrane region" description="Helical" evidence="1">
    <location>
        <begin position="101"/>
        <end position="121"/>
    </location>
</feature>
<evidence type="ECO:0000313" key="2">
    <source>
        <dbReference type="EMBL" id="KAL3759136.1"/>
    </source>
</evidence>
<protein>
    <submittedName>
        <fullName evidence="2">Uncharacterized protein</fullName>
    </submittedName>
</protein>
<evidence type="ECO:0000313" key="3">
    <source>
        <dbReference type="Proteomes" id="UP001530293"/>
    </source>
</evidence>
<keyword evidence="1" id="KW-0812">Transmembrane</keyword>
<evidence type="ECO:0000256" key="1">
    <source>
        <dbReference type="SAM" id="Phobius"/>
    </source>
</evidence>
<organism evidence="2 3">
    <name type="scientific">Discostella pseudostelligera</name>
    <dbReference type="NCBI Taxonomy" id="259834"/>
    <lineage>
        <taxon>Eukaryota</taxon>
        <taxon>Sar</taxon>
        <taxon>Stramenopiles</taxon>
        <taxon>Ochrophyta</taxon>
        <taxon>Bacillariophyta</taxon>
        <taxon>Coscinodiscophyceae</taxon>
        <taxon>Thalassiosirophycidae</taxon>
        <taxon>Stephanodiscales</taxon>
        <taxon>Stephanodiscaceae</taxon>
        <taxon>Discostella</taxon>
    </lineage>
</organism>
<comment type="caution">
    <text evidence="2">The sequence shown here is derived from an EMBL/GenBank/DDBJ whole genome shotgun (WGS) entry which is preliminary data.</text>
</comment>
<reference evidence="2 3" key="1">
    <citation type="submission" date="2024-10" db="EMBL/GenBank/DDBJ databases">
        <title>Updated reference genomes for cyclostephanoid diatoms.</title>
        <authorList>
            <person name="Roberts W.R."/>
            <person name="Alverson A.J."/>
        </authorList>
    </citation>
    <scope>NUCLEOTIDE SEQUENCE [LARGE SCALE GENOMIC DNA]</scope>
    <source>
        <strain evidence="2 3">AJA232-27</strain>
    </source>
</reference>
<dbReference type="EMBL" id="JALLBG020000213">
    <property type="protein sequence ID" value="KAL3759136.1"/>
    <property type="molecule type" value="Genomic_DNA"/>
</dbReference>
<keyword evidence="1" id="KW-0472">Membrane</keyword>
<dbReference type="AlphaFoldDB" id="A0ABD3M555"/>
<dbReference type="Proteomes" id="UP001530293">
    <property type="component" value="Unassembled WGS sequence"/>
</dbReference>
<keyword evidence="1" id="KW-1133">Transmembrane helix</keyword>
<accession>A0ABD3M555</accession>
<gene>
    <name evidence="2" type="ORF">ACHAWU_008588</name>
</gene>
<sequence>MTMAAIMSALHAMGNALLLQKTVFPLLENDSVIMHAAPTRELILIYGTIPSLELRGCDHRQGSDDTRFTRSSQRDISCGNDYSGAYNHYSLHYHYMRDPSYGISIAYSPIGILCFIQYATINPSIRGRKLLVFAETTTSSKRACQTTTSFSAEFD</sequence>
<keyword evidence="3" id="KW-1185">Reference proteome</keyword>
<name>A0ABD3M555_9STRA</name>
<proteinExistence type="predicted"/>